<dbReference type="PANTHER" id="PTHR33308:SF9">
    <property type="entry name" value="PEPTIDOGLYCAN HYDROLASE FLGJ"/>
    <property type="match status" value="1"/>
</dbReference>
<dbReference type="GO" id="GO:0031640">
    <property type="term" value="P:killing of cells of another organism"/>
    <property type="evidence" value="ECO:0007669"/>
    <property type="project" value="UniProtKB-KW"/>
</dbReference>
<organism evidence="8 9">
    <name type="scientific">Chitinophaga jiangningensis</name>
    <dbReference type="NCBI Taxonomy" id="1419482"/>
    <lineage>
        <taxon>Bacteria</taxon>
        <taxon>Pseudomonadati</taxon>
        <taxon>Bacteroidota</taxon>
        <taxon>Chitinophagia</taxon>
        <taxon>Chitinophagales</taxon>
        <taxon>Chitinophagaceae</taxon>
        <taxon>Chitinophaga</taxon>
    </lineage>
</organism>
<evidence type="ECO:0000256" key="5">
    <source>
        <dbReference type="SAM" id="MobiDB-lite"/>
    </source>
</evidence>
<keyword evidence="6" id="KW-0732">Signal</keyword>
<feature type="signal peptide" evidence="6">
    <location>
        <begin position="1"/>
        <end position="22"/>
    </location>
</feature>
<dbReference type="Proteomes" id="UP000184420">
    <property type="component" value="Unassembled WGS sequence"/>
</dbReference>
<protein>
    <recommendedName>
        <fullName evidence="4">Peptidoglycan hydrolase</fullName>
    </recommendedName>
</protein>
<name>A0A1M6VZ94_9BACT</name>
<keyword evidence="1" id="KW-0929">Antimicrobial</keyword>
<dbReference type="OrthoDB" id="977752at2"/>
<dbReference type="InterPro" id="IPR002901">
    <property type="entry name" value="MGlyc_endo_b_GlcNAc-like_dom"/>
</dbReference>
<dbReference type="CDD" id="cd00118">
    <property type="entry name" value="LysM"/>
    <property type="match status" value="1"/>
</dbReference>
<feature type="domain" description="LysM" evidence="7">
    <location>
        <begin position="443"/>
        <end position="486"/>
    </location>
</feature>
<keyword evidence="2" id="KW-0081">Bacteriolytic enzyme</keyword>
<evidence type="ECO:0000256" key="6">
    <source>
        <dbReference type="SAM" id="SignalP"/>
    </source>
</evidence>
<reference evidence="8 9" key="1">
    <citation type="submission" date="2016-11" db="EMBL/GenBank/DDBJ databases">
        <authorList>
            <person name="Jaros S."/>
            <person name="Januszkiewicz K."/>
            <person name="Wedrychowicz H."/>
        </authorList>
    </citation>
    <scope>NUCLEOTIDE SEQUENCE [LARGE SCALE GENOMIC DNA]</scope>
    <source>
        <strain evidence="8 9">DSM 27406</strain>
    </source>
</reference>
<dbReference type="PROSITE" id="PS51782">
    <property type="entry name" value="LYSM"/>
    <property type="match status" value="1"/>
</dbReference>
<dbReference type="RefSeq" id="WP_073077512.1">
    <property type="nucleotide sequence ID" value="NZ_FRBL01000001.1"/>
</dbReference>
<dbReference type="Pfam" id="PF01476">
    <property type="entry name" value="LysM"/>
    <property type="match status" value="1"/>
</dbReference>
<dbReference type="STRING" id="1419482.SAMN05444266_101421"/>
<dbReference type="GO" id="GO:0004040">
    <property type="term" value="F:amidase activity"/>
    <property type="evidence" value="ECO:0007669"/>
    <property type="project" value="InterPro"/>
</dbReference>
<dbReference type="Gene3D" id="3.10.350.10">
    <property type="entry name" value="LysM domain"/>
    <property type="match status" value="1"/>
</dbReference>
<dbReference type="EMBL" id="FRBL01000001">
    <property type="protein sequence ID" value="SHK86753.1"/>
    <property type="molecule type" value="Genomic_DNA"/>
</dbReference>
<feature type="chain" id="PRO_5012387193" description="Peptidoglycan hydrolase" evidence="6">
    <location>
        <begin position="23"/>
        <end position="488"/>
    </location>
</feature>
<dbReference type="InterPro" id="IPR018392">
    <property type="entry name" value="LysM"/>
</dbReference>
<proteinExistence type="predicted"/>
<dbReference type="Gene3D" id="1.10.530.10">
    <property type="match status" value="1"/>
</dbReference>
<dbReference type="Pfam" id="PF01832">
    <property type="entry name" value="Glucosaminidase"/>
    <property type="match status" value="1"/>
</dbReference>
<dbReference type="AlphaFoldDB" id="A0A1M6VZ94"/>
<dbReference type="PANTHER" id="PTHR33308">
    <property type="entry name" value="PEPTIDOGLYCAN HYDROLASE FLGJ"/>
    <property type="match status" value="1"/>
</dbReference>
<evidence type="ECO:0000256" key="4">
    <source>
        <dbReference type="ARBA" id="ARBA00032108"/>
    </source>
</evidence>
<feature type="compositionally biased region" description="Low complexity" evidence="5">
    <location>
        <begin position="192"/>
        <end position="214"/>
    </location>
</feature>
<dbReference type="InterPro" id="IPR036779">
    <property type="entry name" value="LysM_dom_sf"/>
</dbReference>
<evidence type="ECO:0000259" key="7">
    <source>
        <dbReference type="PROSITE" id="PS51782"/>
    </source>
</evidence>
<keyword evidence="9" id="KW-1185">Reference proteome</keyword>
<feature type="region of interest" description="Disordered" evidence="5">
    <location>
        <begin position="192"/>
        <end position="222"/>
    </location>
</feature>
<sequence>MQVRKFLLVVCFLLGSALLVKAQRITTQQYIATYYQLAIDEQRRSGVPAAITLAQGVVETQSGNGTLCQQSNNHFGIKCKNTWTGKTIKYDDDEAQECFRVYETADESYRDHSDFLRNNPRYGFLFQFDGEDYKSWAYGLKQAGYATNKTYPQQLIKVIEDNNLQRYSLVALGKLSPEAVAAENAAIAGTVVNPKPRPVNNNNSTPANNNSTASRPVKSSKPVAGNYPKGVFEINGRKVIYAKAGTSLIALASQRDIRLSKLVRFNDLPSDAPLKKDMIIFLQKKSKRGSKDYHVVAGNETTHDVAQAEGIQIKWLRRRNKLHEGEEAAAGQQLALNGYASKTPALAKATRILKEEEQEPEDFSPGKMVKDIKEEMAKPTSSGGVASIPPSKPGGVPVPVVVEPDNTEASVPVKATMPKPAPAGPAPAPVRNTPAPVKSGGQQYHDVQPKETLYGIAKMYNRTVTQLQEWNNLQGFDIKIGQRLLVGK</sequence>
<dbReference type="SMART" id="SM00257">
    <property type="entry name" value="LysM"/>
    <property type="match status" value="2"/>
</dbReference>
<keyword evidence="3 8" id="KW-0378">Hydrolase</keyword>
<dbReference type="GO" id="GO:0042742">
    <property type="term" value="P:defense response to bacterium"/>
    <property type="evidence" value="ECO:0007669"/>
    <property type="project" value="UniProtKB-KW"/>
</dbReference>
<evidence type="ECO:0000313" key="9">
    <source>
        <dbReference type="Proteomes" id="UP000184420"/>
    </source>
</evidence>
<dbReference type="SMART" id="SM00047">
    <property type="entry name" value="LYZ2"/>
    <property type="match status" value="1"/>
</dbReference>
<accession>A0A1M6VZ94</accession>
<evidence type="ECO:0000256" key="1">
    <source>
        <dbReference type="ARBA" id="ARBA00022529"/>
    </source>
</evidence>
<dbReference type="InterPro" id="IPR051056">
    <property type="entry name" value="Glycosyl_Hydrolase_73"/>
</dbReference>
<evidence type="ECO:0000313" key="8">
    <source>
        <dbReference type="EMBL" id="SHK86753.1"/>
    </source>
</evidence>
<gene>
    <name evidence="8" type="ORF">SAMN05444266_101421</name>
</gene>
<dbReference type="SUPFAM" id="SSF54106">
    <property type="entry name" value="LysM domain"/>
    <property type="match status" value="1"/>
</dbReference>
<evidence type="ECO:0000256" key="2">
    <source>
        <dbReference type="ARBA" id="ARBA00022638"/>
    </source>
</evidence>
<evidence type="ECO:0000256" key="3">
    <source>
        <dbReference type="ARBA" id="ARBA00022801"/>
    </source>
</evidence>